<evidence type="ECO:0008006" key="4">
    <source>
        <dbReference type="Google" id="ProtNLM"/>
    </source>
</evidence>
<reference evidence="2 3" key="1">
    <citation type="journal article" date="2024" name="Commun. Biol.">
        <title>Comparative genomic analysis of thermophilic fungi reveals convergent evolutionary adaptations and gene losses.</title>
        <authorList>
            <person name="Steindorff A.S."/>
            <person name="Aguilar-Pontes M.V."/>
            <person name="Robinson A.J."/>
            <person name="Andreopoulos B."/>
            <person name="LaButti K."/>
            <person name="Kuo A."/>
            <person name="Mondo S."/>
            <person name="Riley R."/>
            <person name="Otillar R."/>
            <person name="Haridas S."/>
            <person name="Lipzen A."/>
            <person name="Grimwood J."/>
            <person name="Schmutz J."/>
            <person name="Clum A."/>
            <person name="Reid I.D."/>
            <person name="Moisan M.C."/>
            <person name="Butler G."/>
            <person name="Nguyen T.T.M."/>
            <person name="Dewar K."/>
            <person name="Conant G."/>
            <person name="Drula E."/>
            <person name="Henrissat B."/>
            <person name="Hansel C."/>
            <person name="Singer S."/>
            <person name="Hutchinson M.I."/>
            <person name="de Vries R.P."/>
            <person name="Natvig D.O."/>
            <person name="Powell A.J."/>
            <person name="Tsang A."/>
            <person name="Grigoriev I.V."/>
        </authorList>
    </citation>
    <scope>NUCLEOTIDE SEQUENCE [LARGE SCALE GENOMIC DNA]</scope>
    <source>
        <strain evidence="2 3">CBS 620.91</strain>
    </source>
</reference>
<evidence type="ECO:0000256" key="1">
    <source>
        <dbReference type="SAM" id="MobiDB-lite"/>
    </source>
</evidence>
<feature type="compositionally biased region" description="Low complexity" evidence="1">
    <location>
        <begin position="1"/>
        <end position="16"/>
    </location>
</feature>
<feature type="region of interest" description="Disordered" evidence="1">
    <location>
        <begin position="1"/>
        <end position="28"/>
    </location>
</feature>
<evidence type="ECO:0000313" key="2">
    <source>
        <dbReference type="EMBL" id="KAL1839565.1"/>
    </source>
</evidence>
<organism evidence="2 3">
    <name type="scientific">Humicola insolens</name>
    <name type="common">Soft-rot fungus</name>
    <dbReference type="NCBI Taxonomy" id="85995"/>
    <lineage>
        <taxon>Eukaryota</taxon>
        <taxon>Fungi</taxon>
        <taxon>Dikarya</taxon>
        <taxon>Ascomycota</taxon>
        <taxon>Pezizomycotina</taxon>
        <taxon>Sordariomycetes</taxon>
        <taxon>Sordariomycetidae</taxon>
        <taxon>Sordariales</taxon>
        <taxon>Chaetomiaceae</taxon>
        <taxon>Mycothermus</taxon>
    </lineage>
</organism>
<accession>A0ABR3VCH8</accession>
<proteinExistence type="predicted"/>
<dbReference type="Proteomes" id="UP001583172">
    <property type="component" value="Unassembled WGS sequence"/>
</dbReference>
<protein>
    <recommendedName>
        <fullName evidence="4">Rhomboid family membrane protein</fullName>
    </recommendedName>
</protein>
<sequence>MSSSDPPSSSPSSTTTANKPEPDLPERNPILHNAALGLAVLAPIALVLPSRGKAKWTLQNALLGGTAFWAFNQLAHDYTGKSITARSSERWGALLGFSKKEGGKSGETKAEEAKKEKKAGIFHDLPTERAVRNKELIEAERRRRAEAEGREYVPHEEKKRGFWGRLWMGGEKEGWRERRLEEERKALESGKGYGGLIVDQVKEVFEGWGSGKKDGEGERRKKE</sequence>
<evidence type="ECO:0000313" key="3">
    <source>
        <dbReference type="Proteomes" id="UP001583172"/>
    </source>
</evidence>
<keyword evidence="3" id="KW-1185">Reference proteome</keyword>
<comment type="caution">
    <text evidence="2">The sequence shown here is derived from an EMBL/GenBank/DDBJ whole genome shotgun (WGS) entry which is preliminary data.</text>
</comment>
<gene>
    <name evidence="2" type="ORF">VTJ49DRAFT_1386</name>
</gene>
<name>A0ABR3VCH8_HUMIN</name>
<dbReference type="EMBL" id="JAZGSY010000150">
    <property type="protein sequence ID" value="KAL1839565.1"/>
    <property type="molecule type" value="Genomic_DNA"/>
</dbReference>